<dbReference type="AlphaFoldDB" id="A0A484AXP3"/>
<comment type="caution">
    <text evidence="2">The sequence shown here is derived from an EMBL/GenBank/DDBJ whole genome shotgun (WGS) entry which is preliminary data.</text>
</comment>
<dbReference type="OMA" id="IHFRSCT"/>
<evidence type="ECO:0000313" key="3">
    <source>
        <dbReference type="Proteomes" id="UP000295192"/>
    </source>
</evidence>
<gene>
    <name evidence="2" type="ORF">AWZ03_012213</name>
</gene>
<protein>
    <submittedName>
        <fullName evidence="2">Uncharacterized protein</fullName>
    </submittedName>
</protein>
<name>A0A484AXP3_DRONA</name>
<reference evidence="2 3" key="1">
    <citation type="journal article" date="2019" name="J. Hered.">
        <title>An Improved Genome Assembly for Drosophila navojoa, the Basal Species in the mojavensis Cluster.</title>
        <authorList>
            <person name="Vanderlinde T."/>
            <person name="Dupim E.G."/>
            <person name="Nazario-Yepiz N.O."/>
            <person name="Carvalho A.B."/>
        </authorList>
    </citation>
    <scope>NUCLEOTIDE SEQUENCE [LARGE SCALE GENOMIC DNA]</scope>
    <source>
        <strain evidence="2">Navoj_Jal97</strain>
        <tissue evidence="2">Whole organism</tissue>
    </source>
</reference>
<dbReference type="Proteomes" id="UP000295192">
    <property type="component" value="Unassembled WGS sequence"/>
</dbReference>
<evidence type="ECO:0000256" key="1">
    <source>
        <dbReference type="SAM" id="MobiDB-lite"/>
    </source>
</evidence>
<feature type="compositionally biased region" description="Acidic residues" evidence="1">
    <location>
        <begin position="45"/>
        <end position="68"/>
    </location>
</feature>
<sequence>MAYVLESMDEEEMILDIESGSSSDEDVMDTGEQPQQQQQQQGEPLELDLESDVDESDKMDDTADIGSEDVDITSDEDDLIEYLPEYPTMHDIYESVEMGLAGLDGSTEVGVFDEQAQAEQLEQIKQIALQQLMGEPSTSNQWAVIAPLHTSSVVNVMRLCFGRIDRNEYRIYEAIYRKGYYPLPGPPLKIDGLTMQPSGQLEPLIEGLPLTDTYVHLFPYSALGEDVKQTVLEETGADIPELLNKVDTEMGIELVPDAELNIMCVGRSDRVGIHFRSCTQPHEQQLQKEPHSGINIFGEPTVVTMIIAQTEVVLTNEQILELVNNPDSKIYLYIDSTSIYVLNGRVLFENSELGQHILPIKNVDFIPFSQSEPISMDSDSEDL</sequence>
<feature type="compositionally biased region" description="Low complexity" evidence="1">
    <location>
        <begin position="31"/>
        <end position="44"/>
    </location>
</feature>
<dbReference type="EMBL" id="LSRL02000365">
    <property type="protein sequence ID" value="TDG41369.1"/>
    <property type="molecule type" value="Genomic_DNA"/>
</dbReference>
<accession>A0A484AXP3</accession>
<feature type="region of interest" description="Disordered" evidence="1">
    <location>
        <begin position="1"/>
        <end position="68"/>
    </location>
</feature>
<keyword evidence="3" id="KW-1185">Reference proteome</keyword>
<evidence type="ECO:0000313" key="2">
    <source>
        <dbReference type="EMBL" id="TDG41369.1"/>
    </source>
</evidence>
<proteinExistence type="predicted"/>
<organism evidence="2 3">
    <name type="scientific">Drosophila navojoa</name>
    <name type="common">Fruit fly</name>
    <dbReference type="NCBI Taxonomy" id="7232"/>
    <lineage>
        <taxon>Eukaryota</taxon>
        <taxon>Metazoa</taxon>
        <taxon>Ecdysozoa</taxon>
        <taxon>Arthropoda</taxon>
        <taxon>Hexapoda</taxon>
        <taxon>Insecta</taxon>
        <taxon>Pterygota</taxon>
        <taxon>Neoptera</taxon>
        <taxon>Endopterygota</taxon>
        <taxon>Diptera</taxon>
        <taxon>Brachycera</taxon>
        <taxon>Muscomorpha</taxon>
        <taxon>Ephydroidea</taxon>
        <taxon>Drosophilidae</taxon>
        <taxon>Drosophila</taxon>
    </lineage>
</organism>